<evidence type="ECO:0000256" key="2">
    <source>
        <dbReference type="SAM" id="Phobius"/>
    </source>
</evidence>
<feature type="transmembrane region" description="Helical" evidence="2">
    <location>
        <begin position="308"/>
        <end position="327"/>
    </location>
</feature>
<keyword evidence="2" id="KW-0472">Membrane</keyword>
<dbReference type="AlphaFoldDB" id="A0A4V2YP15"/>
<keyword evidence="2" id="KW-0812">Transmembrane</keyword>
<comment type="caution">
    <text evidence="3">The sequence shown here is derived from an EMBL/GenBank/DDBJ whole genome shotgun (WGS) entry which is preliminary data.</text>
</comment>
<dbReference type="Proteomes" id="UP000294947">
    <property type="component" value="Unassembled WGS sequence"/>
</dbReference>
<evidence type="ECO:0000313" key="4">
    <source>
        <dbReference type="Proteomes" id="UP000294947"/>
    </source>
</evidence>
<feature type="transmembrane region" description="Helical" evidence="2">
    <location>
        <begin position="275"/>
        <end position="296"/>
    </location>
</feature>
<gene>
    <name evidence="3" type="ORF">E1288_00340</name>
</gene>
<feature type="region of interest" description="Disordered" evidence="1">
    <location>
        <begin position="207"/>
        <end position="227"/>
    </location>
</feature>
<proteinExistence type="predicted"/>
<evidence type="ECO:0000256" key="1">
    <source>
        <dbReference type="SAM" id="MobiDB-lite"/>
    </source>
</evidence>
<sequence length="362" mass="39812">MSAQEAELRLFTGDASASELGVSAKVRYEHAEEHGFPNEEDAFRQAGTAAYRAAPLLRLIGARGSRKLITGRVRIAVRPDAPPSVTILVTALWSERDRWTQVQDVRSQLDDALGASLAEPAHPVHGDAQDVAAILAKAVAESSHNEVTKVRALRYELERRLADQLANRKQEPMRRLLAEVIELSIAFNRARDEARAAIRDDLWRRDESAHRHGETTEPPGPETPVPDRMHYNAIRHCRSMSSLLEEETARLHSLQDSMSTISVAQDAEAQQNFNLFAAAAAAGLGLPALILSFYGAQTYLPLTSFDRAARALLPVGLTALVAVMIVLRQMPWRARFRHYAGGFTLVVSVLAVLWVAGAVAPR</sequence>
<dbReference type="RefSeq" id="WP_132479126.1">
    <property type="nucleotide sequence ID" value="NZ_SMKW01000001.1"/>
</dbReference>
<protein>
    <submittedName>
        <fullName evidence="3">Uncharacterized protein</fullName>
    </submittedName>
</protein>
<keyword evidence="2" id="KW-1133">Transmembrane helix</keyword>
<keyword evidence="4" id="KW-1185">Reference proteome</keyword>
<feature type="transmembrane region" description="Helical" evidence="2">
    <location>
        <begin position="339"/>
        <end position="360"/>
    </location>
</feature>
<accession>A0A4V2YP15</accession>
<dbReference type="OrthoDB" id="3430209at2"/>
<evidence type="ECO:0000313" key="3">
    <source>
        <dbReference type="EMBL" id="TDD56577.1"/>
    </source>
</evidence>
<dbReference type="EMBL" id="SMKW01000001">
    <property type="protein sequence ID" value="TDD56577.1"/>
    <property type="molecule type" value="Genomic_DNA"/>
</dbReference>
<name>A0A4V2YP15_9PSEU</name>
<reference evidence="3 4" key="1">
    <citation type="submission" date="2019-03" db="EMBL/GenBank/DDBJ databases">
        <title>Draft genome sequences of novel Actinobacteria.</title>
        <authorList>
            <person name="Sahin N."/>
            <person name="Ay H."/>
            <person name="Saygin H."/>
        </authorList>
    </citation>
    <scope>NUCLEOTIDE SEQUENCE [LARGE SCALE GENOMIC DNA]</scope>
    <source>
        <strain evidence="3 4">7K502</strain>
    </source>
</reference>
<organism evidence="3 4">
    <name type="scientific">Saccharopolyspora elongata</name>
    <dbReference type="NCBI Taxonomy" id="2530387"/>
    <lineage>
        <taxon>Bacteria</taxon>
        <taxon>Bacillati</taxon>
        <taxon>Actinomycetota</taxon>
        <taxon>Actinomycetes</taxon>
        <taxon>Pseudonocardiales</taxon>
        <taxon>Pseudonocardiaceae</taxon>
        <taxon>Saccharopolyspora</taxon>
    </lineage>
</organism>